<name>A0A8I2GZ56_9GAMM</name>
<dbReference type="RefSeq" id="WP_130126452.1">
    <property type="nucleotide sequence ID" value="NZ_CBCSDF010000006.1"/>
</dbReference>
<evidence type="ECO:0000313" key="9">
    <source>
        <dbReference type="Proteomes" id="UP000646877"/>
    </source>
</evidence>
<dbReference type="PROSITE" id="PS00743">
    <property type="entry name" value="BETA_LACTAMASE_B_1"/>
    <property type="match status" value="1"/>
</dbReference>
<keyword evidence="5" id="KW-0732">Signal</keyword>
<accession>A0A8I2GZ56</accession>
<dbReference type="GO" id="GO:0016740">
    <property type="term" value="F:transferase activity"/>
    <property type="evidence" value="ECO:0007669"/>
    <property type="project" value="TreeGrafter"/>
</dbReference>
<gene>
    <name evidence="7" type="ORF">F9Y85_03320</name>
    <name evidence="8" type="ORF">R5H13_10240</name>
</gene>
<evidence type="ECO:0000259" key="6">
    <source>
        <dbReference type="Pfam" id="PF00753"/>
    </source>
</evidence>
<evidence type="ECO:0000256" key="2">
    <source>
        <dbReference type="ARBA" id="ARBA00022723"/>
    </source>
</evidence>
<feature type="domain" description="Metallo-beta-lactamase" evidence="6">
    <location>
        <begin position="52"/>
        <end position="120"/>
    </location>
</feature>
<organism evidence="7 9">
    <name type="scientific">Pseudoalteromonas maricaloris</name>
    <dbReference type="NCBI Taxonomy" id="184924"/>
    <lineage>
        <taxon>Bacteria</taxon>
        <taxon>Pseudomonadati</taxon>
        <taxon>Pseudomonadota</taxon>
        <taxon>Gammaproteobacteria</taxon>
        <taxon>Alteromonadales</taxon>
        <taxon>Pseudoalteromonadaceae</taxon>
        <taxon>Pseudoalteromonas</taxon>
    </lineage>
</organism>
<protein>
    <submittedName>
        <fullName evidence="7">MBL fold metallo-hydrolase</fullName>
    </submittedName>
</protein>
<dbReference type="GO" id="GO:0017001">
    <property type="term" value="P:antibiotic catabolic process"/>
    <property type="evidence" value="ECO:0007669"/>
    <property type="project" value="InterPro"/>
</dbReference>
<dbReference type="InterPro" id="IPR001018">
    <property type="entry name" value="Beta-lactamase_class-B_CS"/>
</dbReference>
<keyword evidence="3 7" id="KW-0378">Hydrolase</keyword>
<dbReference type="Proteomes" id="UP000646877">
    <property type="component" value="Unassembled WGS sequence"/>
</dbReference>
<dbReference type="EMBL" id="CP137578">
    <property type="protein sequence ID" value="WOX27051.1"/>
    <property type="molecule type" value="Genomic_DNA"/>
</dbReference>
<reference evidence="7" key="1">
    <citation type="submission" date="2019-10" db="EMBL/GenBank/DDBJ databases">
        <authorList>
            <person name="Paulsen S."/>
        </authorList>
    </citation>
    <scope>NUCLEOTIDE SEQUENCE</scope>
    <source>
        <strain evidence="7">LMG 19692</strain>
    </source>
</reference>
<dbReference type="GO" id="GO:0008270">
    <property type="term" value="F:zinc ion binding"/>
    <property type="evidence" value="ECO:0007669"/>
    <property type="project" value="InterPro"/>
</dbReference>
<evidence type="ECO:0000313" key="7">
    <source>
        <dbReference type="EMBL" id="NLR20368.1"/>
    </source>
</evidence>
<dbReference type="Gene3D" id="3.60.15.10">
    <property type="entry name" value="Ribonuclease Z/Hydroxyacylglutathione hydrolase-like"/>
    <property type="match status" value="1"/>
</dbReference>
<dbReference type="InterPro" id="IPR036866">
    <property type="entry name" value="RibonucZ/Hydroxyglut_hydro"/>
</dbReference>
<dbReference type="CDD" id="cd07713">
    <property type="entry name" value="DHPS-like_MBL-fold"/>
    <property type="match status" value="1"/>
</dbReference>
<dbReference type="InterPro" id="IPR041712">
    <property type="entry name" value="DHPS-like_MBL-fold"/>
</dbReference>
<proteinExistence type="predicted"/>
<dbReference type="SUPFAM" id="SSF56281">
    <property type="entry name" value="Metallo-hydrolase/oxidoreductase"/>
    <property type="match status" value="1"/>
</dbReference>
<dbReference type="InterPro" id="IPR001279">
    <property type="entry name" value="Metallo-B-lactamas"/>
</dbReference>
<evidence type="ECO:0000313" key="10">
    <source>
        <dbReference type="Proteomes" id="UP001304419"/>
    </source>
</evidence>
<keyword evidence="10" id="KW-1185">Reference proteome</keyword>
<feature type="signal peptide" evidence="5">
    <location>
        <begin position="1"/>
        <end position="23"/>
    </location>
</feature>
<evidence type="ECO:0000313" key="8">
    <source>
        <dbReference type="EMBL" id="WOX27051.1"/>
    </source>
</evidence>
<comment type="cofactor">
    <cofactor evidence="1">
        <name>Zn(2+)</name>
        <dbReference type="ChEBI" id="CHEBI:29105"/>
    </cofactor>
</comment>
<dbReference type="Proteomes" id="UP001304419">
    <property type="component" value="Chromosome 1"/>
</dbReference>
<evidence type="ECO:0000256" key="4">
    <source>
        <dbReference type="ARBA" id="ARBA00022833"/>
    </source>
</evidence>
<keyword evidence="2" id="KW-0479">Metal-binding</keyword>
<keyword evidence="4" id="KW-0862">Zinc</keyword>
<feature type="chain" id="PRO_5033994683" evidence="5">
    <location>
        <begin position="24"/>
        <end position="318"/>
    </location>
</feature>
<evidence type="ECO:0000256" key="1">
    <source>
        <dbReference type="ARBA" id="ARBA00001947"/>
    </source>
</evidence>
<dbReference type="InterPro" id="IPR052926">
    <property type="entry name" value="Metallo-beta-lactamase_dom"/>
</dbReference>
<reference evidence="8 10" key="2">
    <citation type="submission" date="2023-10" db="EMBL/GenBank/DDBJ databases">
        <title>To unveil natural product biosynthetic capacity in Pseudoalteromonas.</title>
        <authorList>
            <person name="Wang J."/>
        </authorList>
    </citation>
    <scope>NUCLEOTIDE SEQUENCE [LARGE SCALE GENOMIC DNA]</scope>
    <source>
        <strain evidence="8 10">DSM 15914</strain>
    </source>
</reference>
<sequence>MHRIHILCLICLWWFITSLTAAANETPHQVKALKITTLSTMLADSGIGEWGYAALVEVDGRKILFDTGNRPQTVLQNARDLRIDLSDVEDVILSHNHGDHTGGLETLRTELSKKNAKAMSRVHVGHGIFAKRAGRENRMHTMKLALEKQGVIFKQYSEAQEIYPGVWLTGNVERVHPEHNWSGNSKIEGKHGYIEDNIPEDMSLVINTKDGFVLIAGCGHAGIINTMEHTVKTIHPADITTAIGGFHLMNADDKHLAWTAGKLQQFGLKNMMGAHCTGINSLYVLRELMKSNRKQMVVGSVGDSFTLSEGVKAGYIAR</sequence>
<dbReference type="GO" id="GO:0008800">
    <property type="term" value="F:beta-lactamase activity"/>
    <property type="evidence" value="ECO:0007669"/>
    <property type="project" value="InterPro"/>
</dbReference>
<evidence type="ECO:0000256" key="3">
    <source>
        <dbReference type="ARBA" id="ARBA00022801"/>
    </source>
</evidence>
<dbReference type="PANTHER" id="PTHR13754:SF18">
    <property type="entry name" value="7,8-DIHYDROPTERIN-6-METHYL-4-(BETA-D-RIBOFURANOSYL)-AMINOBENZENE-5'-PHOSPHATE SYNTHASE"/>
    <property type="match status" value="1"/>
</dbReference>
<evidence type="ECO:0000256" key="5">
    <source>
        <dbReference type="SAM" id="SignalP"/>
    </source>
</evidence>
<dbReference type="EMBL" id="WEIA01000001">
    <property type="protein sequence ID" value="NLR20368.1"/>
    <property type="molecule type" value="Genomic_DNA"/>
</dbReference>
<dbReference type="AlphaFoldDB" id="A0A8I2GZ56"/>
<dbReference type="PANTHER" id="PTHR13754">
    <property type="entry name" value="METALLO-BETA-LACTAMASE SUPERFAMILY PROTEIN"/>
    <property type="match status" value="1"/>
</dbReference>
<dbReference type="Pfam" id="PF00753">
    <property type="entry name" value="Lactamase_B"/>
    <property type="match status" value="1"/>
</dbReference>